<dbReference type="InterPro" id="IPR005135">
    <property type="entry name" value="Endo/exonuclease/phosphatase"/>
</dbReference>
<dbReference type="EMBL" id="BMMD01000001">
    <property type="protein sequence ID" value="GGJ69605.1"/>
    <property type="molecule type" value="Genomic_DNA"/>
</dbReference>
<dbReference type="PANTHER" id="PTHR12121:SF36">
    <property type="entry name" value="ENDONUCLEASE_EXONUCLEASE_PHOSPHATASE DOMAIN-CONTAINING PROTEIN"/>
    <property type="match status" value="1"/>
</dbReference>
<organism evidence="2 3">
    <name type="scientific">Agromyces bauzanensis</name>
    <dbReference type="NCBI Taxonomy" id="1308924"/>
    <lineage>
        <taxon>Bacteria</taxon>
        <taxon>Bacillati</taxon>
        <taxon>Actinomycetota</taxon>
        <taxon>Actinomycetes</taxon>
        <taxon>Micrococcales</taxon>
        <taxon>Microbacteriaceae</taxon>
        <taxon>Agromyces</taxon>
    </lineage>
</organism>
<evidence type="ECO:0000313" key="2">
    <source>
        <dbReference type="EMBL" id="GGJ69605.1"/>
    </source>
</evidence>
<dbReference type="AlphaFoldDB" id="A0A917UNB6"/>
<dbReference type="GO" id="GO:0000175">
    <property type="term" value="F:3'-5'-RNA exonuclease activity"/>
    <property type="evidence" value="ECO:0007669"/>
    <property type="project" value="TreeGrafter"/>
</dbReference>
<proteinExistence type="predicted"/>
<dbReference type="GO" id="GO:0004519">
    <property type="term" value="F:endonuclease activity"/>
    <property type="evidence" value="ECO:0007669"/>
    <property type="project" value="UniProtKB-KW"/>
</dbReference>
<reference evidence="2" key="1">
    <citation type="journal article" date="2014" name="Int. J. Syst. Evol. Microbiol.">
        <title>Complete genome sequence of Corynebacterium casei LMG S-19264T (=DSM 44701T), isolated from a smear-ripened cheese.</title>
        <authorList>
            <consortium name="US DOE Joint Genome Institute (JGI-PGF)"/>
            <person name="Walter F."/>
            <person name="Albersmeier A."/>
            <person name="Kalinowski J."/>
            <person name="Ruckert C."/>
        </authorList>
    </citation>
    <scope>NUCLEOTIDE SEQUENCE</scope>
    <source>
        <strain evidence="2">CGMCC 1.8984</strain>
    </source>
</reference>
<keyword evidence="2" id="KW-0378">Hydrolase</keyword>
<dbReference type="Proteomes" id="UP000636956">
    <property type="component" value="Unassembled WGS sequence"/>
</dbReference>
<comment type="caution">
    <text evidence="2">The sequence shown here is derived from an EMBL/GenBank/DDBJ whole genome shotgun (WGS) entry which is preliminary data.</text>
</comment>
<dbReference type="InterPro" id="IPR036691">
    <property type="entry name" value="Endo/exonu/phosph_ase_sf"/>
</dbReference>
<dbReference type="PANTHER" id="PTHR12121">
    <property type="entry name" value="CARBON CATABOLITE REPRESSOR PROTEIN 4"/>
    <property type="match status" value="1"/>
</dbReference>
<keyword evidence="3" id="KW-1185">Reference proteome</keyword>
<reference evidence="2" key="2">
    <citation type="submission" date="2020-09" db="EMBL/GenBank/DDBJ databases">
        <authorList>
            <person name="Sun Q."/>
            <person name="Zhou Y."/>
        </authorList>
    </citation>
    <scope>NUCLEOTIDE SEQUENCE</scope>
    <source>
        <strain evidence="2">CGMCC 1.8984</strain>
    </source>
</reference>
<feature type="domain" description="Endonuclease/exonuclease/phosphatase" evidence="1">
    <location>
        <begin position="18"/>
        <end position="268"/>
    </location>
</feature>
<evidence type="ECO:0000313" key="3">
    <source>
        <dbReference type="Proteomes" id="UP000636956"/>
    </source>
</evidence>
<keyword evidence="2" id="KW-0255">Endonuclease</keyword>
<keyword evidence="2" id="KW-0540">Nuclease</keyword>
<gene>
    <name evidence="2" type="ORF">GCM10011372_04320</name>
</gene>
<protein>
    <submittedName>
        <fullName evidence="2">Endonuclease</fullName>
    </submittedName>
</protein>
<accession>A0A917UNB6</accession>
<dbReference type="SUPFAM" id="SSF56219">
    <property type="entry name" value="DNase I-like"/>
    <property type="match status" value="1"/>
</dbReference>
<evidence type="ECO:0000259" key="1">
    <source>
        <dbReference type="Pfam" id="PF03372"/>
    </source>
</evidence>
<sequence length="287" mass="32049">MTDPVLIGQVEAPDVHVMTYNVRRRFRNLRPGSPDRWDRRKWLLRRILAAEQPTVLGVQEAFADQVHFVAESLGPHYDWVGHGRNASGEGERCAIFYDTQRLTLSRWHQRALSATPDTPGSRTWGNFVPRIVVSAHFTDVATDRRLIVFNTHFDHVSRRSRNAAALMIHDLVLAEHAADPDAGFVVMGDLNAAAGSVVHRRLEGDGVLRDAWDVAEERIGPQWGTFSNYRRRRVGGKRIDLILAGPGVEVLRTGINAVRFDGAAASDHEPVQAVLRFTESATEVPGE</sequence>
<dbReference type="CDD" id="cd09083">
    <property type="entry name" value="EEP-1"/>
    <property type="match status" value="1"/>
</dbReference>
<name>A0A917UNB6_9MICO</name>
<dbReference type="Gene3D" id="3.60.10.10">
    <property type="entry name" value="Endonuclease/exonuclease/phosphatase"/>
    <property type="match status" value="1"/>
</dbReference>
<dbReference type="InterPro" id="IPR050410">
    <property type="entry name" value="CCR4/nocturin_mRNA_transcr"/>
</dbReference>
<dbReference type="Pfam" id="PF03372">
    <property type="entry name" value="Exo_endo_phos"/>
    <property type="match status" value="1"/>
</dbReference>
<dbReference type="RefSeq" id="WP_188741769.1">
    <property type="nucleotide sequence ID" value="NZ_BAABFW010000041.1"/>
</dbReference>